<dbReference type="Gene3D" id="2.60.120.650">
    <property type="entry name" value="Cupin"/>
    <property type="match status" value="1"/>
</dbReference>
<dbReference type="Proteomes" id="UP000789595">
    <property type="component" value="Unassembled WGS sequence"/>
</dbReference>
<dbReference type="Pfam" id="PF02928">
    <property type="entry name" value="zf-C5HC2"/>
    <property type="match status" value="1"/>
</dbReference>
<evidence type="ECO:0008006" key="8">
    <source>
        <dbReference type="Google" id="ProtNLM"/>
    </source>
</evidence>
<dbReference type="InterPro" id="IPR003347">
    <property type="entry name" value="JmjC_dom"/>
</dbReference>
<dbReference type="InterPro" id="IPR004198">
    <property type="entry name" value="Znf_C5HC2"/>
</dbReference>
<accession>A0A8J2SEY4</accession>
<dbReference type="InterPro" id="IPR003349">
    <property type="entry name" value="JmjN"/>
</dbReference>
<gene>
    <name evidence="6" type="ORF">PECAL_2P16540</name>
</gene>
<evidence type="ECO:0000256" key="2">
    <source>
        <dbReference type="ARBA" id="ARBA00023004"/>
    </source>
</evidence>
<dbReference type="EMBL" id="CAKKNE010000002">
    <property type="protein sequence ID" value="CAH0368583.1"/>
    <property type="molecule type" value="Genomic_DNA"/>
</dbReference>
<name>A0A8J2SEY4_9STRA</name>
<feature type="domain" description="JmjC" evidence="5">
    <location>
        <begin position="222"/>
        <end position="385"/>
    </location>
</feature>
<dbReference type="PANTHER" id="PTHR10694:SF33">
    <property type="entry name" value="LYSINE-SPECIFIC DEMETHYLASE 5"/>
    <property type="match status" value="1"/>
</dbReference>
<evidence type="ECO:0000313" key="7">
    <source>
        <dbReference type="Proteomes" id="UP000789595"/>
    </source>
</evidence>
<keyword evidence="1" id="KW-0479">Metal-binding</keyword>
<protein>
    <recommendedName>
        <fullName evidence="8">JmjC domain-containing protein</fullName>
    </recommendedName>
</protein>
<keyword evidence="7" id="KW-1185">Reference proteome</keyword>
<keyword evidence="2" id="KW-0408">Iron</keyword>
<dbReference type="OrthoDB" id="1678912at2759"/>
<dbReference type="PROSITE" id="PS51184">
    <property type="entry name" value="JMJC"/>
    <property type="match status" value="1"/>
</dbReference>
<dbReference type="PANTHER" id="PTHR10694">
    <property type="entry name" value="LYSINE-SPECIFIC DEMETHYLASE"/>
    <property type="match status" value="1"/>
</dbReference>
<evidence type="ECO:0000256" key="1">
    <source>
        <dbReference type="ARBA" id="ARBA00022723"/>
    </source>
</evidence>
<dbReference type="GO" id="GO:0141052">
    <property type="term" value="F:histone H3 demethylase activity"/>
    <property type="evidence" value="ECO:0007669"/>
    <property type="project" value="UniProtKB-ARBA"/>
</dbReference>
<evidence type="ECO:0000259" key="4">
    <source>
        <dbReference type="PROSITE" id="PS51183"/>
    </source>
</evidence>
<dbReference type="Pfam" id="PF02375">
    <property type="entry name" value="JmjN"/>
    <property type="match status" value="1"/>
</dbReference>
<sequence length="586" mass="66773">MAELTSAKKPRRTRQPTEKYTDEPDWSAREQELYQMALENSKLETKLATLSDRPIPDAPVFRPTAAQFRDPLRYVASIRREAEPFGICKIVPPRGWKVESAVDWNSTKKFATKRQRLHELGEGQPFGDGREYTLEEYRRMADAFYARRIAKYPDLKGDALLKRLEEDYWAIVDQVREKLDVEYGNDIDVNEFWSGFPRGVDIDQLSDKNLPQSVEDPSYVKQSGWNLNNTARWPGFLLRRHDAPLPGVTQPWLYMGMLFATFPWHNEDNYFESINYHHTGAPKQWYGIPGSEAARFEDVVRRFHKQRLLEVPDLLHRINLQISPAKLAALEVPIHRICQNPGEFVVTFPQAFHGGFSYGFNCGEAVNFATPDWVQHARVANERYRRSGRLAVISHDRLMFTLRANEGRDTIDGQARTILREELRRLVVEDLKLRDAAYASGVRDISKLCTPPANKTDVINIAATTYDDKRICIACQHTCFLSAVGCECSKKDIVCLRHVAYSCQCPNSMKYMIEWESRDALEALLKELDAELGPLPKKRGRDLPIPGGAQVAEDRGLDPPPSLEEQARMASALATPRLPGTTAGPL</sequence>
<feature type="region of interest" description="Disordered" evidence="3">
    <location>
        <begin position="1"/>
        <end position="27"/>
    </location>
</feature>
<dbReference type="GO" id="GO:0000785">
    <property type="term" value="C:chromatin"/>
    <property type="evidence" value="ECO:0007669"/>
    <property type="project" value="TreeGrafter"/>
</dbReference>
<dbReference type="SMART" id="SM00545">
    <property type="entry name" value="JmjN"/>
    <property type="match status" value="1"/>
</dbReference>
<organism evidence="6 7">
    <name type="scientific">Pelagomonas calceolata</name>
    <dbReference type="NCBI Taxonomy" id="35677"/>
    <lineage>
        <taxon>Eukaryota</taxon>
        <taxon>Sar</taxon>
        <taxon>Stramenopiles</taxon>
        <taxon>Ochrophyta</taxon>
        <taxon>Pelagophyceae</taxon>
        <taxon>Pelagomonadales</taxon>
        <taxon>Pelagomonadaceae</taxon>
        <taxon>Pelagomonas</taxon>
    </lineage>
</organism>
<dbReference type="SMART" id="SM00558">
    <property type="entry name" value="JmjC"/>
    <property type="match status" value="1"/>
</dbReference>
<evidence type="ECO:0000313" key="6">
    <source>
        <dbReference type="EMBL" id="CAH0368583.1"/>
    </source>
</evidence>
<evidence type="ECO:0000256" key="3">
    <source>
        <dbReference type="SAM" id="MobiDB-lite"/>
    </source>
</evidence>
<dbReference type="PROSITE" id="PS51183">
    <property type="entry name" value="JMJN"/>
    <property type="match status" value="1"/>
</dbReference>
<dbReference type="GO" id="GO:0010468">
    <property type="term" value="P:regulation of gene expression"/>
    <property type="evidence" value="ECO:0007669"/>
    <property type="project" value="TreeGrafter"/>
</dbReference>
<evidence type="ECO:0000259" key="5">
    <source>
        <dbReference type="PROSITE" id="PS51184"/>
    </source>
</evidence>
<reference evidence="6" key="1">
    <citation type="submission" date="2021-11" db="EMBL/GenBank/DDBJ databases">
        <authorList>
            <consortium name="Genoscope - CEA"/>
            <person name="William W."/>
        </authorList>
    </citation>
    <scope>NUCLEOTIDE SEQUENCE</scope>
</reference>
<feature type="domain" description="JmjN" evidence="4">
    <location>
        <begin position="58"/>
        <end position="99"/>
    </location>
</feature>
<comment type="caution">
    <text evidence="6">The sequence shown here is derived from an EMBL/GenBank/DDBJ whole genome shotgun (WGS) entry which is preliminary data.</text>
</comment>
<dbReference type="GO" id="GO:0005634">
    <property type="term" value="C:nucleus"/>
    <property type="evidence" value="ECO:0007669"/>
    <property type="project" value="TreeGrafter"/>
</dbReference>
<feature type="compositionally biased region" description="Basic and acidic residues" evidence="3">
    <location>
        <begin position="15"/>
        <end position="27"/>
    </location>
</feature>
<dbReference type="GO" id="GO:0046872">
    <property type="term" value="F:metal ion binding"/>
    <property type="evidence" value="ECO:0007669"/>
    <property type="project" value="UniProtKB-KW"/>
</dbReference>
<feature type="region of interest" description="Disordered" evidence="3">
    <location>
        <begin position="536"/>
        <end position="586"/>
    </location>
</feature>
<dbReference type="SUPFAM" id="SSF51197">
    <property type="entry name" value="Clavaminate synthase-like"/>
    <property type="match status" value="1"/>
</dbReference>
<dbReference type="Pfam" id="PF02373">
    <property type="entry name" value="JmjC"/>
    <property type="match status" value="1"/>
</dbReference>
<proteinExistence type="predicted"/>
<dbReference type="AlphaFoldDB" id="A0A8J2SEY4"/>